<dbReference type="RefSeq" id="WP_066522637.1">
    <property type="nucleotide sequence ID" value="NZ_CABMOF010000009.1"/>
</dbReference>
<reference evidence="2 3" key="1">
    <citation type="submission" date="2016-02" db="EMBL/GenBank/DDBJ databases">
        <authorList>
            <person name="Wen L."/>
            <person name="He K."/>
            <person name="Yang H."/>
        </authorList>
    </citation>
    <scope>NUCLEOTIDE SEQUENCE [LARGE SCALE GENOMIC DNA]</scope>
    <source>
        <strain evidence="2 3">DSM 22607</strain>
    </source>
</reference>
<dbReference type="Pfam" id="PF07883">
    <property type="entry name" value="Cupin_2"/>
    <property type="match status" value="1"/>
</dbReference>
<proteinExistence type="predicted"/>
<dbReference type="Gene3D" id="2.60.120.10">
    <property type="entry name" value="Jelly Rolls"/>
    <property type="match status" value="1"/>
</dbReference>
<comment type="caution">
    <text evidence="2">The sequence shown here is derived from an EMBL/GenBank/DDBJ whole genome shotgun (WGS) entry which is preliminary data.</text>
</comment>
<dbReference type="SUPFAM" id="SSF51182">
    <property type="entry name" value="RmlC-like cupins"/>
    <property type="match status" value="1"/>
</dbReference>
<evidence type="ECO:0000313" key="3">
    <source>
        <dbReference type="Proteomes" id="UP000070366"/>
    </source>
</evidence>
<sequence>MDQLMKNIETATVLPFAGLVDYAPGQVASKTLAQNDAVSLTLFAFAKGEEISTHESHGDALVIALDGIGEITIDGEKHPLRAGEAILMPARHPHAVYAVEKFKMFLAVVFPSKPEGE</sequence>
<accession>A0A136Q783</accession>
<dbReference type="AlphaFoldDB" id="A0A136Q783"/>
<feature type="domain" description="Cupin type-2" evidence="1">
    <location>
        <begin position="42"/>
        <end position="104"/>
    </location>
</feature>
<protein>
    <submittedName>
        <fullName evidence="2">Cupin domain protein</fullName>
    </submittedName>
</protein>
<dbReference type="PANTHER" id="PTHR37694:SF1">
    <property type="entry name" value="SLR8022 PROTEIN"/>
    <property type="match status" value="1"/>
</dbReference>
<organism evidence="2 3">
    <name type="scientific">Christensenella minuta</name>
    <dbReference type="NCBI Taxonomy" id="626937"/>
    <lineage>
        <taxon>Bacteria</taxon>
        <taxon>Bacillati</taxon>
        <taxon>Bacillota</taxon>
        <taxon>Clostridia</taxon>
        <taxon>Christensenellales</taxon>
        <taxon>Christensenellaceae</taxon>
        <taxon>Christensenella</taxon>
    </lineage>
</organism>
<evidence type="ECO:0000259" key="1">
    <source>
        <dbReference type="Pfam" id="PF07883"/>
    </source>
</evidence>
<dbReference type="InterPro" id="IPR013096">
    <property type="entry name" value="Cupin_2"/>
</dbReference>
<gene>
    <name evidence="2" type="ORF">HMPREF3293_00580</name>
</gene>
<dbReference type="Proteomes" id="UP000070366">
    <property type="component" value="Unassembled WGS sequence"/>
</dbReference>
<dbReference type="InterPro" id="IPR014710">
    <property type="entry name" value="RmlC-like_jellyroll"/>
</dbReference>
<name>A0A136Q783_9FIRM</name>
<dbReference type="PATRIC" id="fig|626937.4.peg.571"/>
<evidence type="ECO:0000313" key="2">
    <source>
        <dbReference type="EMBL" id="KXK66537.1"/>
    </source>
</evidence>
<dbReference type="STRING" id="626937.HMPREF3293_00580"/>
<dbReference type="CDD" id="cd02230">
    <property type="entry name" value="cupin_HP0902-like"/>
    <property type="match status" value="1"/>
</dbReference>
<dbReference type="InterPro" id="IPR011051">
    <property type="entry name" value="RmlC_Cupin_sf"/>
</dbReference>
<keyword evidence="3" id="KW-1185">Reference proteome</keyword>
<dbReference type="OrthoDB" id="9793184at2"/>
<dbReference type="EMBL" id="LSZW01000040">
    <property type="protein sequence ID" value="KXK66537.1"/>
    <property type="molecule type" value="Genomic_DNA"/>
</dbReference>
<dbReference type="PANTHER" id="PTHR37694">
    <property type="entry name" value="SLR8022 PROTEIN"/>
    <property type="match status" value="1"/>
</dbReference>
<dbReference type="KEGG" id="cmiu:B1H56_09945"/>